<evidence type="ECO:0000313" key="10">
    <source>
        <dbReference type="Proteomes" id="UP000217289"/>
    </source>
</evidence>
<dbReference type="InterPro" id="IPR002052">
    <property type="entry name" value="DNA_methylase_N6_adenine_CS"/>
</dbReference>
<dbReference type="EMBL" id="CP022163">
    <property type="protein sequence ID" value="ATB30298.1"/>
    <property type="molecule type" value="Genomic_DNA"/>
</dbReference>
<name>A0A250IGB4_9BACT</name>
<dbReference type="PANTHER" id="PTHR33841">
    <property type="entry name" value="DNA METHYLTRANSFERASE YEEA-RELATED"/>
    <property type="match status" value="1"/>
</dbReference>
<dbReference type="GO" id="GO:0003676">
    <property type="term" value="F:nucleic acid binding"/>
    <property type="evidence" value="ECO:0007669"/>
    <property type="project" value="InterPro"/>
</dbReference>
<evidence type="ECO:0000256" key="5">
    <source>
        <dbReference type="ARBA" id="ARBA00022691"/>
    </source>
</evidence>
<evidence type="ECO:0000256" key="2">
    <source>
        <dbReference type="ARBA" id="ARBA00011900"/>
    </source>
</evidence>
<dbReference type="SUPFAM" id="SSF53335">
    <property type="entry name" value="S-adenosyl-L-methionine-dependent methyltransferases"/>
    <property type="match status" value="1"/>
</dbReference>
<reference evidence="9 10" key="1">
    <citation type="submission" date="2017-06" db="EMBL/GenBank/DDBJ databases">
        <authorList>
            <person name="Kim H.J."/>
            <person name="Triplett B.A."/>
        </authorList>
    </citation>
    <scope>NUCLEOTIDE SEQUENCE [LARGE SCALE GENOMIC DNA]</scope>
    <source>
        <strain evidence="9 10">DSM 14713</strain>
    </source>
</reference>
<dbReference type="InterPro" id="IPR011639">
    <property type="entry name" value="MethylTrfase_TaqI-like_dom"/>
</dbReference>
<evidence type="ECO:0000256" key="4">
    <source>
        <dbReference type="ARBA" id="ARBA00022679"/>
    </source>
</evidence>
<dbReference type="GO" id="GO:0032259">
    <property type="term" value="P:methylation"/>
    <property type="evidence" value="ECO:0007669"/>
    <property type="project" value="UniProtKB-KW"/>
</dbReference>
<comment type="catalytic activity">
    <reaction evidence="6">
        <text>a 2'-deoxyadenosine in DNA + S-adenosyl-L-methionine = an N(6)-methyl-2'-deoxyadenosine in DNA + S-adenosyl-L-homocysteine + H(+)</text>
        <dbReference type="Rhea" id="RHEA:15197"/>
        <dbReference type="Rhea" id="RHEA-COMP:12418"/>
        <dbReference type="Rhea" id="RHEA-COMP:12419"/>
        <dbReference type="ChEBI" id="CHEBI:15378"/>
        <dbReference type="ChEBI" id="CHEBI:57856"/>
        <dbReference type="ChEBI" id="CHEBI:59789"/>
        <dbReference type="ChEBI" id="CHEBI:90615"/>
        <dbReference type="ChEBI" id="CHEBI:90616"/>
        <dbReference type="EC" id="2.1.1.72"/>
    </reaction>
</comment>
<dbReference type="Pfam" id="PF07669">
    <property type="entry name" value="Eco57I"/>
    <property type="match status" value="1"/>
</dbReference>
<evidence type="ECO:0000259" key="8">
    <source>
        <dbReference type="Pfam" id="PF22837"/>
    </source>
</evidence>
<dbReference type="OrthoDB" id="9784823at2"/>
<dbReference type="InterPro" id="IPR054520">
    <property type="entry name" value="M_Eco57I_C"/>
</dbReference>
<evidence type="ECO:0000256" key="6">
    <source>
        <dbReference type="ARBA" id="ARBA00047942"/>
    </source>
</evidence>
<dbReference type="GO" id="GO:0009007">
    <property type="term" value="F:site-specific DNA-methyltransferase (adenine-specific) activity"/>
    <property type="evidence" value="ECO:0007669"/>
    <property type="project" value="UniProtKB-EC"/>
</dbReference>
<keyword evidence="4" id="KW-0808">Transferase</keyword>
<gene>
    <name evidence="9" type="ORF">MEBOL_003758</name>
</gene>
<dbReference type="Pfam" id="PF22837">
    <property type="entry name" value="M_Eco57I_C"/>
    <property type="match status" value="1"/>
</dbReference>
<evidence type="ECO:0000259" key="7">
    <source>
        <dbReference type="Pfam" id="PF07669"/>
    </source>
</evidence>
<dbReference type="REBASE" id="217366">
    <property type="entry name" value="M.Mbo14713ORF3758P"/>
</dbReference>
<feature type="domain" description="Type II methyltransferase M.Eco57I C-terminal" evidence="8">
    <location>
        <begin position="265"/>
        <end position="518"/>
    </location>
</feature>
<dbReference type="InterPro" id="IPR050953">
    <property type="entry name" value="N4_N6_ade-DNA_methylase"/>
</dbReference>
<keyword evidence="5" id="KW-0949">S-adenosyl-L-methionine</keyword>
<keyword evidence="10" id="KW-1185">Reference proteome</keyword>
<dbReference type="Proteomes" id="UP000217289">
    <property type="component" value="Chromosome"/>
</dbReference>
<organism evidence="9 10">
    <name type="scientific">Melittangium boletus DSM 14713</name>
    <dbReference type="NCBI Taxonomy" id="1294270"/>
    <lineage>
        <taxon>Bacteria</taxon>
        <taxon>Pseudomonadati</taxon>
        <taxon>Myxococcota</taxon>
        <taxon>Myxococcia</taxon>
        <taxon>Myxococcales</taxon>
        <taxon>Cystobacterineae</taxon>
        <taxon>Archangiaceae</taxon>
        <taxon>Melittangium</taxon>
    </lineage>
</organism>
<accession>A0A250IGB4</accession>
<dbReference type="EC" id="2.1.1.72" evidence="2"/>
<dbReference type="Gene3D" id="3.40.50.150">
    <property type="entry name" value="Vaccinia Virus protein VP39"/>
    <property type="match status" value="1"/>
</dbReference>
<comment type="similarity">
    <text evidence="1">Belongs to the N(4)/N(6)-methyltransferase family.</text>
</comment>
<feature type="domain" description="Type II methyltransferase M.TaqI-like" evidence="7">
    <location>
        <begin position="88"/>
        <end position="194"/>
    </location>
</feature>
<dbReference type="GO" id="GO:0006304">
    <property type="term" value="P:DNA modification"/>
    <property type="evidence" value="ECO:0007669"/>
    <property type="project" value="InterPro"/>
</dbReference>
<evidence type="ECO:0000313" key="9">
    <source>
        <dbReference type="EMBL" id="ATB30298.1"/>
    </source>
</evidence>
<dbReference type="InterPro" id="IPR029063">
    <property type="entry name" value="SAM-dependent_MTases_sf"/>
</dbReference>
<keyword evidence="3 9" id="KW-0489">Methyltransferase</keyword>
<dbReference type="PROSITE" id="PS00092">
    <property type="entry name" value="N6_MTASE"/>
    <property type="match status" value="1"/>
</dbReference>
<evidence type="ECO:0000256" key="1">
    <source>
        <dbReference type="ARBA" id="ARBA00006594"/>
    </source>
</evidence>
<dbReference type="CDD" id="cd02440">
    <property type="entry name" value="AdoMet_MTases"/>
    <property type="match status" value="1"/>
</dbReference>
<sequence length="556" mass="61886">MNFIENETRDKLRGGYYTDPAIAAYLVRWVLEVRPRAVLEPSCGDGAFFRALKQTPEPTGLERLVACELDGEEAAKACQEAQALPGVRAEVHHADFLDWALGRMHEPPEFDAVVGNPPFIRYQYLSDTAQGLAARVITHFGLRFTRHTNAWVPFVIAALSRLKPGGRLAMVVPAELLHVLHADSARRYLLRTCSRILVLDPEELWFENTQQGVVLLMAEKRRADAPEGTLGAVAITRIRGRECLASTPARHVEGAEYVPGEELPGKWMLALLTARERAILGGLRGHEAVRPFSRIARVAVGIVTGANKFFLVPDSVVEEYGLGAYAWPMFGRSAHVEGIIYDARAHAENKRQGLPTNFLWFKDAPRDALPERVRAYIERGEAMRLHERFKCRIREPWYTVPSVFTAPVGMLKRCHDYPRLIHNAHGAYTTDTAYRIFPREPSAPRLVHAFVNSLTALCAELEGRHYGGGVLELVPSEINRLLVPLPPEGGEDLGDLDALCRANLPAEEVLAQRDSVLLGGIGLSPGEWGELQRAWGRLRHRRQRTGGGDEAEPGEE</sequence>
<dbReference type="PRINTS" id="PR00507">
    <property type="entry name" value="N12N6MTFRASE"/>
</dbReference>
<dbReference type="AlphaFoldDB" id="A0A250IGB4"/>
<protein>
    <recommendedName>
        <fullName evidence="2">site-specific DNA-methyltransferase (adenine-specific)</fullName>
        <ecNumber evidence="2">2.1.1.72</ecNumber>
    </recommendedName>
</protein>
<dbReference type="RefSeq" id="WP_095978760.1">
    <property type="nucleotide sequence ID" value="NZ_CP022163.1"/>
</dbReference>
<dbReference type="PANTHER" id="PTHR33841:SF5">
    <property type="entry name" value="DNA METHYLASE (MODIFICATION METHYLASE) (METHYLTRANSFERASE)-RELATED"/>
    <property type="match status" value="1"/>
</dbReference>
<dbReference type="KEGG" id="mbd:MEBOL_003758"/>
<evidence type="ECO:0000256" key="3">
    <source>
        <dbReference type="ARBA" id="ARBA00022603"/>
    </source>
</evidence>
<proteinExistence type="inferred from homology"/>